<keyword evidence="3" id="KW-1185">Reference proteome</keyword>
<organism evidence="2 3">
    <name type="scientific">Orenia metallireducens</name>
    <dbReference type="NCBI Taxonomy" id="1413210"/>
    <lineage>
        <taxon>Bacteria</taxon>
        <taxon>Bacillati</taxon>
        <taxon>Bacillota</taxon>
        <taxon>Clostridia</taxon>
        <taxon>Halanaerobiales</taxon>
        <taxon>Halobacteroidaceae</taxon>
        <taxon>Orenia</taxon>
    </lineage>
</organism>
<keyword evidence="1" id="KW-0812">Transmembrane</keyword>
<accession>A0A285H505</accession>
<feature type="transmembrane region" description="Helical" evidence="1">
    <location>
        <begin position="20"/>
        <end position="46"/>
    </location>
</feature>
<dbReference type="Proteomes" id="UP000219573">
    <property type="component" value="Unassembled WGS sequence"/>
</dbReference>
<sequence>MFERSKYSKKIIVNKIIFEVGLLAILFSINVDCVASLIFFLIGLFLPRKVL</sequence>
<keyword evidence="1" id="KW-1133">Transmembrane helix</keyword>
<protein>
    <submittedName>
        <fullName evidence="2">Uncharacterized protein</fullName>
    </submittedName>
</protein>
<proteinExistence type="predicted"/>
<gene>
    <name evidence="2" type="ORF">SAMN06265827_11442</name>
</gene>
<evidence type="ECO:0000313" key="3">
    <source>
        <dbReference type="Proteomes" id="UP000219573"/>
    </source>
</evidence>
<dbReference type="AlphaFoldDB" id="A0A285H505"/>
<dbReference type="EMBL" id="OBDZ01000014">
    <property type="protein sequence ID" value="SNY30798.1"/>
    <property type="molecule type" value="Genomic_DNA"/>
</dbReference>
<reference evidence="3" key="1">
    <citation type="submission" date="2017-09" db="EMBL/GenBank/DDBJ databases">
        <authorList>
            <person name="Varghese N."/>
            <person name="Submissions S."/>
        </authorList>
    </citation>
    <scope>NUCLEOTIDE SEQUENCE [LARGE SCALE GENOMIC DNA]</scope>
    <source>
        <strain evidence="3">MSL47</strain>
    </source>
</reference>
<evidence type="ECO:0000256" key="1">
    <source>
        <dbReference type="SAM" id="Phobius"/>
    </source>
</evidence>
<evidence type="ECO:0000313" key="2">
    <source>
        <dbReference type="EMBL" id="SNY30798.1"/>
    </source>
</evidence>
<keyword evidence="1" id="KW-0472">Membrane</keyword>
<name>A0A285H505_9FIRM</name>